<proteinExistence type="predicted"/>
<protein>
    <submittedName>
        <fullName evidence="1">Uncharacterized protein</fullName>
    </submittedName>
</protein>
<dbReference type="Proteomes" id="UP000256977">
    <property type="component" value="Unassembled WGS sequence"/>
</dbReference>
<organism evidence="1 2">
    <name type="scientific">Cohnella phaseoli</name>
    <dbReference type="NCBI Taxonomy" id="456490"/>
    <lineage>
        <taxon>Bacteria</taxon>
        <taxon>Bacillati</taxon>
        <taxon>Bacillota</taxon>
        <taxon>Bacilli</taxon>
        <taxon>Bacillales</taxon>
        <taxon>Paenibacillaceae</taxon>
        <taxon>Cohnella</taxon>
    </lineage>
</organism>
<accession>A0A3D9I751</accession>
<comment type="caution">
    <text evidence="1">The sequence shown here is derived from an EMBL/GenBank/DDBJ whole genome shotgun (WGS) entry which is preliminary data.</text>
</comment>
<evidence type="ECO:0000313" key="2">
    <source>
        <dbReference type="Proteomes" id="UP000256977"/>
    </source>
</evidence>
<keyword evidence="2" id="KW-1185">Reference proteome</keyword>
<dbReference type="EMBL" id="QRDZ01000036">
    <property type="protein sequence ID" value="RED57500.1"/>
    <property type="molecule type" value="Genomic_DNA"/>
</dbReference>
<gene>
    <name evidence="1" type="ORF">DFP98_13654</name>
</gene>
<name>A0A3D9I751_9BACL</name>
<reference evidence="1 2" key="1">
    <citation type="submission" date="2018-07" db="EMBL/GenBank/DDBJ databases">
        <title>Genomic Encyclopedia of Type Strains, Phase III (KMG-III): the genomes of soil and plant-associated and newly described type strains.</title>
        <authorList>
            <person name="Whitman W."/>
        </authorList>
    </citation>
    <scope>NUCLEOTIDE SEQUENCE [LARGE SCALE GENOMIC DNA]</scope>
    <source>
        <strain evidence="1 2">CECT 7287</strain>
    </source>
</reference>
<dbReference type="AlphaFoldDB" id="A0A3D9I751"/>
<evidence type="ECO:0000313" key="1">
    <source>
        <dbReference type="EMBL" id="RED57500.1"/>
    </source>
</evidence>
<sequence length="42" mass="4828">MQGIWHLNFGVRSGSGQKERLLVLKESGHFLRKVIKDQPHSL</sequence>